<proteinExistence type="predicted"/>
<name>A0ACB7ZYP2_9AGAM</name>
<dbReference type="EMBL" id="MU268077">
    <property type="protein sequence ID" value="KAH7906061.1"/>
    <property type="molecule type" value="Genomic_DNA"/>
</dbReference>
<gene>
    <name evidence="1" type="ORF">BJ138DRAFT_1117919</name>
</gene>
<reference evidence="1" key="1">
    <citation type="journal article" date="2021" name="New Phytol.">
        <title>Evolutionary innovations through gain and loss of genes in the ectomycorrhizal Boletales.</title>
        <authorList>
            <person name="Wu G."/>
            <person name="Miyauchi S."/>
            <person name="Morin E."/>
            <person name="Kuo A."/>
            <person name="Drula E."/>
            <person name="Varga T."/>
            <person name="Kohler A."/>
            <person name="Feng B."/>
            <person name="Cao Y."/>
            <person name="Lipzen A."/>
            <person name="Daum C."/>
            <person name="Hundley H."/>
            <person name="Pangilinan J."/>
            <person name="Johnson J."/>
            <person name="Barry K."/>
            <person name="LaButti K."/>
            <person name="Ng V."/>
            <person name="Ahrendt S."/>
            <person name="Min B."/>
            <person name="Choi I.G."/>
            <person name="Park H."/>
            <person name="Plett J.M."/>
            <person name="Magnuson J."/>
            <person name="Spatafora J.W."/>
            <person name="Nagy L.G."/>
            <person name="Henrissat B."/>
            <person name="Grigoriev I.V."/>
            <person name="Yang Z.L."/>
            <person name="Xu J."/>
            <person name="Martin F.M."/>
        </authorList>
    </citation>
    <scope>NUCLEOTIDE SEQUENCE</scope>
    <source>
        <strain evidence="1">ATCC 28755</strain>
    </source>
</reference>
<sequence>MFISRILSLVTFSMFVAAACNGDEDSTQNPSDGYDCVNPSGGCPPPRRFNCCYGVNGTQAFGCEDLL</sequence>
<keyword evidence="2" id="KW-1185">Reference proteome</keyword>
<accession>A0ACB7ZYP2</accession>
<comment type="caution">
    <text evidence="1">The sequence shown here is derived from an EMBL/GenBank/DDBJ whole genome shotgun (WGS) entry which is preliminary data.</text>
</comment>
<protein>
    <submittedName>
        <fullName evidence="1">Uncharacterized protein</fullName>
    </submittedName>
</protein>
<dbReference type="Proteomes" id="UP000790377">
    <property type="component" value="Unassembled WGS sequence"/>
</dbReference>
<organism evidence="1 2">
    <name type="scientific">Hygrophoropsis aurantiaca</name>
    <dbReference type="NCBI Taxonomy" id="72124"/>
    <lineage>
        <taxon>Eukaryota</taxon>
        <taxon>Fungi</taxon>
        <taxon>Dikarya</taxon>
        <taxon>Basidiomycota</taxon>
        <taxon>Agaricomycotina</taxon>
        <taxon>Agaricomycetes</taxon>
        <taxon>Agaricomycetidae</taxon>
        <taxon>Boletales</taxon>
        <taxon>Coniophorineae</taxon>
        <taxon>Hygrophoropsidaceae</taxon>
        <taxon>Hygrophoropsis</taxon>
    </lineage>
</organism>
<evidence type="ECO:0000313" key="1">
    <source>
        <dbReference type="EMBL" id="KAH7906061.1"/>
    </source>
</evidence>
<evidence type="ECO:0000313" key="2">
    <source>
        <dbReference type="Proteomes" id="UP000790377"/>
    </source>
</evidence>